<sequence length="486" mass="54773">MGSDSRHSTPLHDVPGLGMQHNGRRSLKLLKSKDIAGLAGNGNLNFNRNSKTNQDLLQAQNMTMSPDEMLTLIEANVRTYDIVNSPNDDTNINKYYSLNVNTIPPYVLARLAYKGNADTDSNNNENVYIEATNDDDPFTATFRDSRSNKVKWGEFLHTIKIPTSSVPVKKSARRDDMGYEAGEIYDSSEGSADEEDPPNDGDPQPYCPSLTSDSEKQIALEIFKGYDLHSKWKGGSRLRELFESADSLRSTTSTDSESSLSDIAGDSNGNDIDLEKGYKSRLKRHRLLMHRHKRERDIKDRAKYWISENKKTWKPKLLDSIMTNSYFPLFFRLISISLSTVALGLSSRLVKMTEAFDISQQPSPLMAMIVQAVGIFYLLYITYDEFTSQPLGLRDPTAKIRLVLLDLLFIIFSSANLSLSFQSIYDSRWVCTVGNGPGELLYDSSMCNEVKALTAFLFLTLVAWCINFTISVFRIVHAVSYTRDKN</sequence>
<dbReference type="PANTHER" id="PTHR36819">
    <property type="entry name" value="REGULATOR OF PHOSPHOLIPASE D SRF1"/>
    <property type="match status" value="1"/>
</dbReference>
<feature type="transmembrane region" description="Helical" evidence="2">
    <location>
        <begin position="403"/>
        <end position="425"/>
    </location>
</feature>
<dbReference type="OrthoDB" id="2589563at2759"/>
<feature type="region of interest" description="Disordered" evidence="1">
    <location>
        <begin position="185"/>
        <end position="211"/>
    </location>
</feature>
<keyword evidence="4" id="KW-1185">Reference proteome</keyword>
<feature type="transmembrane region" description="Helical" evidence="2">
    <location>
        <begin position="452"/>
        <end position="476"/>
    </location>
</feature>
<protein>
    <recommendedName>
        <fullName evidence="5">Casparian strip membrane protein domain-containing protein</fullName>
    </recommendedName>
</protein>
<evidence type="ECO:0000256" key="1">
    <source>
        <dbReference type="SAM" id="MobiDB-lite"/>
    </source>
</evidence>
<dbReference type="InterPro" id="IPR037737">
    <property type="entry name" value="Srf1"/>
</dbReference>
<dbReference type="EMBL" id="KV454002">
    <property type="protein sequence ID" value="ODQ47212.1"/>
    <property type="molecule type" value="Genomic_DNA"/>
</dbReference>
<keyword evidence="2" id="KW-1133">Transmembrane helix</keyword>
<reference evidence="3 4" key="1">
    <citation type="journal article" date="2016" name="Proc. Natl. Acad. Sci. U.S.A.">
        <title>Comparative genomics of biotechnologically important yeasts.</title>
        <authorList>
            <person name="Riley R."/>
            <person name="Haridas S."/>
            <person name="Wolfe K.H."/>
            <person name="Lopes M.R."/>
            <person name="Hittinger C.T."/>
            <person name="Goeker M."/>
            <person name="Salamov A.A."/>
            <person name="Wisecaver J.H."/>
            <person name="Long T.M."/>
            <person name="Calvey C.H."/>
            <person name="Aerts A.L."/>
            <person name="Barry K.W."/>
            <person name="Choi C."/>
            <person name="Clum A."/>
            <person name="Coughlan A.Y."/>
            <person name="Deshpande S."/>
            <person name="Douglass A.P."/>
            <person name="Hanson S.J."/>
            <person name="Klenk H.-P."/>
            <person name="LaButti K.M."/>
            <person name="Lapidus A."/>
            <person name="Lindquist E.A."/>
            <person name="Lipzen A.M."/>
            <person name="Meier-Kolthoff J.P."/>
            <person name="Ohm R.A."/>
            <person name="Otillar R.P."/>
            <person name="Pangilinan J.L."/>
            <person name="Peng Y."/>
            <person name="Rokas A."/>
            <person name="Rosa C.A."/>
            <person name="Scheuner C."/>
            <person name="Sibirny A.A."/>
            <person name="Slot J.C."/>
            <person name="Stielow J.B."/>
            <person name="Sun H."/>
            <person name="Kurtzman C.P."/>
            <person name="Blackwell M."/>
            <person name="Grigoriev I.V."/>
            <person name="Jeffries T.W."/>
        </authorList>
    </citation>
    <scope>NUCLEOTIDE SEQUENCE [LARGE SCALE GENOMIC DNA]</scope>
    <source>
        <strain evidence="3 4">NRRL Y-2026</strain>
    </source>
</reference>
<name>A0A1E3NM42_9ASCO</name>
<gene>
    <name evidence="3" type="ORF">PICMEDRAFT_15197</name>
</gene>
<dbReference type="GO" id="GO:0000324">
    <property type="term" value="C:fungal-type vacuole"/>
    <property type="evidence" value="ECO:0007669"/>
    <property type="project" value="TreeGrafter"/>
</dbReference>
<organism evidence="3 4">
    <name type="scientific">Pichia membranifaciens NRRL Y-2026</name>
    <dbReference type="NCBI Taxonomy" id="763406"/>
    <lineage>
        <taxon>Eukaryota</taxon>
        <taxon>Fungi</taxon>
        <taxon>Dikarya</taxon>
        <taxon>Ascomycota</taxon>
        <taxon>Saccharomycotina</taxon>
        <taxon>Pichiomycetes</taxon>
        <taxon>Pichiales</taxon>
        <taxon>Pichiaceae</taxon>
        <taxon>Pichia</taxon>
    </lineage>
</organism>
<keyword evidence="2" id="KW-0472">Membrane</keyword>
<dbReference type="AlphaFoldDB" id="A0A1E3NM42"/>
<accession>A0A1E3NM42</accession>
<dbReference type="GeneID" id="30177397"/>
<evidence type="ECO:0008006" key="5">
    <source>
        <dbReference type="Google" id="ProtNLM"/>
    </source>
</evidence>
<dbReference type="Proteomes" id="UP000094455">
    <property type="component" value="Unassembled WGS sequence"/>
</dbReference>
<feature type="region of interest" description="Disordered" evidence="1">
    <location>
        <begin position="1"/>
        <end position="22"/>
    </location>
</feature>
<evidence type="ECO:0000256" key="2">
    <source>
        <dbReference type="SAM" id="Phobius"/>
    </source>
</evidence>
<dbReference type="RefSeq" id="XP_019018325.1">
    <property type="nucleotide sequence ID" value="XM_019160710.1"/>
</dbReference>
<dbReference type="GO" id="GO:0071944">
    <property type="term" value="C:cell periphery"/>
    <property type="evidence" value="ECO:0007669"/>
    <property type="project" value="TreeGrafter"/>
</dbReference>
<feature type="transmembrane region" description="Helical" evidence="2">
    <location>
        <begin position="326"/>
        <end position="345"/>
    </location>
</feature>
<feature type="transmembrane region" description="Helical" evidence="2">
    <location>
        <begin position="365"/>
        <end position="383"/>
    </location>
</feature>
<evidence type="ECO:0000313" key="3">
    <source>
        <dbReference type="EMBL" id="ODQ47212.1"/>
    </source>
</evidence>
<evidence type="ECO:0000313" key="4">
    <source>
        <dbReference type="Proteomes" id="UP000094455"/>
    </source>
</evidence>
<keyword evidence="2" id="KW-0812">Transmembrane</keyword>
<dbReference type="PANTHER" id="PTHR36819:SF1">
    <property type="entry name" value="REGULATOR OF PHOSPHOLIPASE D SRF1"/>
    <property type="match status" value="1"/>
</dbReference>
<proteinExistence type="predicted"/>